<feature type="domain" description="SGNH hydrolase-type esterase" evidence="10">
    <location>
        <begin position="36"/>
        <end position="244"/>
    </location>
</feature>
<evidence type="ECO:0000256" key="5">
    <source>
        <dbReference type="ARBA" id="ARBA00023088"/>
    </source>
</evidence>
<feature type="compositionally biased region" description="Polar residues" evidence="6">
    <location>
        <begin position="364"/>
        <end position="393"/>
    </location>
</feature>
<comment type="subcellular location">
    <subcellularLocation>
        <location evidence="1">Secreted</location>
        <location evidence="1">Cell wall</location>
        <topology evidence="1">Peptidoglycan-anchor</topology>
    </subcellularLocation>
</comment>
<name>K6C4T9_9BACI</name>
<accession>K6C4T9</accession>
<dbReference type="PANTHER" id="PTHR30383">
    <property type="entry name" value="THIOESTERASE 1/PROTEASE 1/LYSOPHOSPHOLIPASE L1"/>
    <property type="match status" value="1"/>
</dbReference>
<dbReference type="InterPro" id="IPR036514">
    <property type="entry name" value="SGNH_hydro_sf"/>
</dbReference>
<dbReference type="SUPFAM" id="SSF52266">
    <property type="entry name" value="SGNH hydrolase"/>
    <property type="match status" value="1"/>
</dbReference>
<evidence type="ECO:0000256" key="6">
    <source>
        <dbReference type="SAM" id="MobiDB-lite"/>
    </source>
</evidence>
<feature type="signal peptide" evidence="8">
    <location>
        <begin position="1"/>
        <end position="26"/>
    </location>
</feature>
<feature type="domain" description="Gram-positive cocci surface proteins LPxTG" evidence="9">
    <location>
        <begin position="403"/>
        <end position="443"/>
    </location>
</feature>
<dbReference type="InterPro" id="IPR051532">
    <property type="entry name" value="Ester_Hydrolysis_Enzymes"/>
</dbReference>
<protein>
    <submittedName>
        <fullName evidence="11">Lipolytic protein G-D-S-L family</fullName>
    </submittedName>
</protein>
<dbReference type="InterPro" id="IPR013830">
    <property type="entry name" value="SGNH_hydro"/>
</dbReference>
<evidence type="ECO:0000313" key="11">
    <source>
        <dbReference type="EMBL" id="EKN66135.1"/>
    </source>
</evidence>
<dbReference type="PANTHER" id="PTHR30383:SF27">
    <property type="entry name" value="SPORE GERMINATION LIPASE LIPC"/>
    <property type="match status" value="1"/>
</dbReference>
<keyword evidence="7" id="KW-1133">Transmembrane helix</keyword>
<evidence type="ECO:0000313" key="12">
    <source>
        <dbReference type="Proteomes" id="UP000006316"/>
    </source>
</evidence>
<dbReference type="eggNOG" id="COG2755">
    <property type="taxonomic scope" value="Bacteria"/>
</dbReference>
<evidence type="ECO:0000259" key="10">
    <source>
        <dbReference type="Pfam" id="PF13472"/>
    </source>
</evidence>
<dbReference type="GO" id="GO:0004622">
    <property type="term" value="F:phosphatidylcholine lysophospholipase activity"/>
    <property type="evidence" value="ECO:0007669"/>
    <property type="project" value="TreeGrafter"/>
</dbReference>
<keyword evidence="3" id="KW-0964">Secreted</keyword>
<dbReference type="Pfam" id="PF13472">
    <property type="entry name" value="Lipase_GDSL_2"/>
    <property type="match status" value="1"/>
</dbReference>
<keyword evidence="7" id="KW-0472">Membrane</keyword>
<feature type="transmembrane region" description="Helical" evidence="7">
    <location>
        <begin position="417"/>
        <end position="435"/>
    </location>
</feature>
<dbReference type="Gene3D" id="3.40.50.1110">
    <property type="entry name" value="SGNH hydrolase"/>
    <property type="match status" value="1"/>
</dbReference>
<keyword evidence="5" id="KW-0572">Peptidoglycan-anchor</keyword>
<dbReference type="AlphaFoldDB" id="K6C4T9"/>
<evidence type="ECO:0000259" key="9">
    <source>
        <dbReference type="Pfam" id="PF00746"/>
    </source>
</evidence>
<dbReference type="InterPro" id="IPR019931">
    <property type="entry name" value="LPXTG_anchor"/>
</dbReference>
<comment type="caution">
    <text evidence="11">The sequence shown here is derived from an EMBL/GenBank/DDBJ whole genome shotgun (WGS) entry which is preliminary data.</text>
</comment>
<evidence type="ECO:0000256" key="7">
    <source>
        <dbReference type="SAM" id="Phobius"/>
    </source>
</evidence>
<keyword evidence="4 8" id="KW-0732">Signal</keyword>
<reference evidence="11 12" key="1">
    <citation type="journal article" date="2012" name="Front. Microbiol.">
        <title>Redundancy and modularity in membrane-associated dissimilatory nitrate reduction in Bacillus.</title>
        <authorList>
            <person name="Heylen K."/>
            <person name="Keltjens J."/>
        </authorList>
    </citation>
    <scope>NUCLEOTIDE SEQUENCE [LARGE SCALE GENOMIC DNA]</scope>
    <source>
        <strain evidence="12">LMG 21833T</strain>
    </source>
</reference>
<feature type="compositionally biased region" description="Low complexity" evidence="6">
    <location>
        <begin position="394"/>
        <end position="409"/>
    </location>
</feature>
<keyword evidence="7" id="KW-0812">Transmembrane</keyword>
<feature type="region of interest" description="Disordered" evidence="6">
    <location>
        <begin position="349"/>
        <end position="413"/>
    </location>
</feature>
<keyword evidence="12" id="KW-1185">Reference proteome</keyword>
<feature type="chain" id="PRO_5003890503" evidence="8">
    <location>
        <begin position="27"/>
        <end position="445"/>
    </location>
</feature>
<dbReference type="STRING" id="1117379.BABA_17032"/>
<gene>
    <name evidence="11" type="ORF">BABA_17032</name>
</gene>
<sequence length="445" mass="47990">MKFKRLSVLFALLLILSTCFSSLAFATDSDKPSLVALGDSITHGWNLDGDYSPTQPVSQNAFPFLIADRGFNVTNISNGGWTSADILAQVKNSANEESIKTATIFTLNIGNNDLMKAVGLSDILKNGTPVDPETLKPNALIAASQLGENLIEIFKRIRSLNPTAPIILYNLYNPFGESDIPFNKFLNIIGEDIVSGVNKDVIAPFKAAPGIFVADSYSVFNGKQSEYVNQFPFDPIHPTVKGHQTLAGLATGIVDSLLPKDEPLSVELTPSTTEQVNDKVTINVKTNTPNVTVMLWLPGEKVATDFLTSGTPIIDNKFDATENGKYSILIMDNKQRVKVQIIEITNISKDDPVKGNPDPIPGDSGSNNPAPDKNTPTTPVPDNNKTFQPTPISTNSGATKTTTTKSGNTLPDTATSMFNYIALGLGLMGAGLVVMELKRRRKESM</sequence>
<evidence type="ECO:0000256" key="8">
    <source>
        <dbReference type="SAM" id="SignalP"/>
    </source>
</evidence>
<dbReference type="EMBL" id="AJLS01000121">
    <property type="protein sequence ID" value="EKN66135.1"/>
    <property type="molecule type" value="Genomic_DNA"/>
</dbReference>
<keyword evidence="2" id="KW-0134">Cell wall</keyword>
<dbReference type="Pfam" id="PF00746">
    <property type="entry name" value="Gram_pos_anchor"/>
    <property type="match status" value="1"/>
</dbReference>
<evidence type="ECO:0000256" key="1">
    <source>
        <dbReference type="ARBA" id="ARBA00004168"/>
    </source>
</evidence>
<evidence type="ECO:0000256" key="4">
    <source>
        <dbReference type="ARBA" id="ARBA00022729"/>
    </source>
</evidence>
<evidence type="ECO:0000256" key="3">
    <source>
        <dbReference type="ARBA" id="ARBA00022525"/>
    </source>
</evidence>
<dbReference type="OrthoDB" id="2596050at2"/>
<dbReference type="Proteomes" id="UP000006316">
    <property type="component" value="Unassembled WGS sequence"/>
</dbReference>
<proteinExistence type="predicted"/>
<dbReference type="RefSeq" id="WP_007086402.1">
    <property type="nucleotide sequence ID" value="NZ_AJLS01000121.1"/>
</dbReference>
<organism evidence="11 12">
    <name type="scientific">Neobacillus bataviensis LMG 21833</name>
    <dbReference type="NCBI Taxonomy" id="1117379"/>
    <lineage>
        <taxon>Bacteria</taxon>
        <taxon>Bacillati</taxon>
        <taxon>Bacillota</taxon>
        <taxon>Bacilli</taxon>
        <taxon>Bacillales</taxon>
        <taxon>Bacillaceae</taxon>
        <taxon>Neobacillus</taxon>
    </lineage>
</organism>
<evidence type="ECO:0000256" key="2">
    <source>
        <dbReference type="ARBA" id="ARBA00022512"/>
    </source>
</evidence>
<dbReference type="PATRIC" id="fig|1117379.3.peg.3535"/>